<dbReference type="Proteomes" id="UP000269019">
    <property type="component" value="Chromosome"/>
</dbReference>
<dbReference type="KEGG" id="ccho:CCHOA_02705"/>
<keyword evidence="1" id="KW-0472">Membrane</keyword>
<feature type="transmembrane region" description="Helical" evidence="1">
    <location>
        <begin position="34"/>
        <end position="57"/>
    </location>
</feature>
<accession>A0A3G6J4K3</accession>
<evidence type="ECO:0000256" key="1">
    <source>
        <dbReference type="SAM" id="Phobius"/>
    </source>
</evidence>
<gene>
    <name evidence="2" type="ORF">CCHOA_02705</name>
</gene>
<feature type="transmembrane region" description="Helical" evidence="1">
    <location>
        <begin position="77"/>
        <end position="99"/>
    </location>
</feature>
<dbReference type="EMBL" id="CP033896">
    <property type="protein sequence ID" value="AZA12957.1"/>
    <property type="molecule type" value="Genomic_DNA"/>
</dbReference>
<evidence type="ECO:0000313" key="3">
    <source>
        <dbReference type="Proteomes" id="UP000269019"/>
    </source>
</evidence>
<dbReference type="AlphaFoldDB" id="A0A3G6J4K3"/>
<sequence length="149" mass="15332" precursor="true">MVGHLRFALHTVDQSGLTLLEKKKKERCLMKHKLARFTVAATAVAALTTGAITPAHAEDTNASSLNTTLSGDSNSSSAASPAEVILLVLLGSVGAAVFAEGLVSILNAPFCGANPDRCPNSLVAALSSGASSQIDEARARVPQVAIPRR</sequence>
<evidence type="ECO:0000313" key="2">
    <source>
        <dbReference type="EMBL" id="AZA12957.1"/>
    </source>
</evidence>
<reference evidence="2 3" key="1">
    <citation type="submission" date="2018-11" db="EMBL/GenBank/DDBJ databases">
        <authorList>
            <person name="Kleinhagauer T."/>
            <person name="Glaeser S.P."/>
            <person name="Spergser J."/>
            <person name="Ruckert C."/>
            <person name="Kaempfer P."/>
            <person name="Busse H.-J."/>
        </authorList>
    </citation>
    <scope>NUCLEOTIDE SEQUENCE [LARGE SCALE GENOMIC DNA]</scope>
    <source>
        <strain evidence="2 3">200CH</strain>
    </source>
</reference>
<name>A0A3G6J4K3_9CORY</name>
<proteinExistence type="predicted"/>
<protein>
    <submittedName>
        <fullName evidence="2">Uncharacterized protein</fullName>
    </submittedName>
</protein>
<keyword evidence="1" id="KW-1133">Transmembrane helix</keyword>
<keyword evidence="3" id="KW-1185">Reference proteome</keyword>
<keyword evidence="1" id="KW-0812">Transmembrane</keyword>
<organism evidence="2 3">
    <name type="scientific">Corynebacterium choanae</name>
    <dbReference type="NCBI Taxonomy" id="1862358"/>
    <lineage>
        <taxon>Bacteria</taxon>
        <taxon>Bacillati</taxon>
        <taxon>Actinomycetota</taxon>
        <taxon>Actinomycetes</taxon>
        <taxon>Mycobacteriales</taxon>
        <taxon>Corynebacteriaceae</taxon>
        <taxon>Corynebacterium</taxon>
    </lineage>
</organism>